<reference evidence="2 3" key="1">
    <citation type="submission" date="2018-11" db="EMBL/GenBank/DDBJ databases">
        <authorList>
            <consortium name="Pathogen Informatics"/>
        </authorList>
    </citation>
    <scope>NUCLEOTIDE SEQUENCE [LARGE SCALE GENOMIC DNA]</scope>
</reference>
<evidence type="ECO:0000256" key="1">
    <source>
        <dbReference type="SAM" id="Phobius"/>
    </source>
</evidence>
<sequence length="93" mass="10477">MFRKHLRRCPPARKRTAETWSGPAAVAAFMVCIAAGFDTVMLSPEHDSREGPCGTSLDFSFVVLLPKNSIACTFDLLAKLYCYYWLPVTRYVL</sequence>
<keyword evidence="1" id="KW-0472">Membrane</keyword>
<keyword evidence="1" id="KW-1133">Transmembrane helix</keyword>
<dbReference type="Proteomes" id="UP000270094">
    <property type="component" value="Unassembled WGS sequence"/>
</dbReference>
<feature type="transmembrane region" description="Helical" evidence="1">
    <location>
        <begin position="20"/>
        <end position="37"/>
    </location>
</feature>
<dbReference type="AlphaFoldDB" id="A0A3P7IG38"/>
<evidence type="ECO:0000313" key="2">
    <source>
        <dbReference type="EMBL" id="VDM68526.1"/>
    </source>
</evidence>
<evidence type="ECO:0000313" key="3">
    <source>
        <dbReference type="Proteomes" id="UP000270094"/>
    </source>
</evidence>
<keyword evidence="1" id="KW-0812">Transmembrane</keyword>
<keyword evidence="3" id="KW-1185">Reference proteome</keyword>
<dbReference type="EMBL" id="UYYB01009101">
    <property type="protein sequence ID" value="VDM68526.1"/>
    <property type="molecule type" value="Genomic_DNA"/>
</dbReference>
<gene>
    <name evidence="2" type="ORF">SVUK_LOCUS3524</name>
</gene>
<protein>
    <submittedName>
        <fullName evidence="2">Uncharacterized protein</fullName>
    </submittedName>
</protein>
<proteinExistence type="predicted"/>
<accession>A0A3P7IG38</accession>
<organism evidence="2 3">
    <name type="scientific">Strongylus vulgaris</name>
    <name type="common">Blood worm</name>
    <dbReference type="NCBI Taxonomy" id="40348"/>
    <lineage>
        <taxon>Eukaryota</taxon>
        <taxon>Metazoa</taxon>
        <taxon>Ecdysozoa</taxon>
        <taxon>Nematoda</taxon>
        <taxon>Chromadorea</taxon>
        <taxon>Rhabditida</taxon>
        <taxon>Rhabditina</taxon>
        <taxon>Rhabditomorpha</taxon>
        <taxon>Strongyloidea</taxon>
        <taxon>Strongylidae</taxon>
        <taxon>Strongylus</taxon>
    </lineage>
</organism>
<name>A0A3P7IG38_STRVU</name>